<feature type="region of interest" description="Disordered" evidence="1">
    <location>
        <begin position="232"/>
        <end position="338"/>
    </location>
</feature>
<dbReference type="GeneID" id="92031266"/>
<gene>
    <name evidence="2" type="ORF">J3D65DRAFT_605506</name>
</gene>
<name>A0ABR1LCF7_9PEZI</name>
<dbReference type="EMBL" id="JBBPEH010000010">
    <property type="protein sequence ID" value="KAK7532931.1"/>
    <property type="molecule type" value="Genomic_DNA"/>
</dbReference>
<organism evidence="2 3">
    <name type="scientific">Phyllosticta citribraziliensis</name>
    <dbReference type="NCBI Taxonomy" id="989973"/>
    <lineage>
        <taxon>Eukaryota</taxon>
        <taxon>Fungi</taxon>
        <taxon>Dikarya</taxon>
        <taxon>Ascomycota</taxon>
        <taxon>Pezizomycotina</taxon>
        <taxon>Dothideomycetes</taxon>
        <taxon>Dothideomycetes incertae sedis</taxon>
        <taxon>Botryosphaeriales</taxon>
        <taxon>Phyllostictaceae</taxon>
        <taxon>Phyllosticta</taxon>
    </lineage>
</organism>
<dbReference type="RefSeq" id="XP_066652324.1">
    <property type="nucleotide sequence ID" value="XM_066798360.1"/>
</dbReference>
<keyword evidence="3" id="KW-1185">Reference proteome</keyword>
<feature type="compositionally biased region" description="Low complexity" evidence="1">
    <location>
        <begin position="305"/>
        <end position="314"/>
    </location>
</feature>
<feature type="compositionally biased region" description="Acidic residues" evidence="1">
    <location>
        <begin position="446"/>
        <end position="458"/>
    </location>
</feature>
<dbReference type="Proteomes" id="UP001360953">
    <property type="component" value="Unassembled WGS sequence"/>
</dbReference>
<feature type="region of interest" description="Disordered" evidence="1">
    <location>
        <begin position="415"/>
        <end position="518"/>
    </location>
</feature>
<protein>
    <submittedName>
        <fullName evidence="2">Uncharacterized protein</fullName>
    </submittedName>
</protein>
<sequence length="543" mass="59179">MVPRYKGHAGFDFKVMGLDGATKLLDMIAEDPTLFQGIRSLYLGVTVDGLDDYVDDMLASALNVIGPGNVPHNLEKVKIFITGVDYMEMHAESICSPAASRDAPYHGILFNRDPPESLLQSKGVVYYKAERAFIRALLNIRGVKQVEVEGPMPAELKKRIGACLTTRPGHKVRSWKGGPSAFRSEAEIGWGNWVASMQSRDEDLDHTVGPDGVELEDTTALHRGLDVSFHVSFPVPPSPRPEDDRTIWNKPPFRFPSPPSADVEDNAPAPRQRASAAISSAYAEDFQDSHSSPILSDSEDDDFVPDPSSPVKSSPIKRRRSTTTRAPVPDRRKRPCIRSPSLPAAALDAYDAKRAIGFPNSPAGKLHRVNYAAHSVDADDLGNADGGGADASKRMTWFRGNRRVGQRQWVLSTGKAAKVSVARRVEREGRKHMVAARRGGARGEESEGSAEDDDDDDWLLSASDSGSTELEDDGAYEADSPDCNGPGTRRPLSSPTFDNAPEDISDPQQGSDDSVIDPVVACQEDVDMEDEGDVRDDELFDVD</sequence>
<accession>A0ABR1LCF7</accession>
<feature type="compositionally biased region" description="Acidic residues" evidence="1">
    <location>
        <begin position="469"/>
        <end position="480"/>
    </location>
</feature>
<reference evidence="2 3" key="1">
    <citation type="submission" date="2024-04" db="EMBL/GenBank/DDBJ databases">
        <title>Phyllosticta paracitricarpa is synonymous to the EU quarantine fungus P. citricarpa based on phylogenomic analyses.</title>
        <authorList>
            <consortium name="Lawrence Berkeley National Laboratory"/>
            <person name="Van ingen-buijs V.A."/>
            <person name="Van westerhoven A.C."/>
            <person name="Haridas S."/>
            <person name="Skiadas P."/>
            <person name="Martin F."/>
            <person name="Groenewald J.Z."/>
            <person name="Crous P.W."/>
            <person name="Seidl M.F."/>
        </authorList>
    </citation>
    <scope>NUCLEOTIDE SEQUENCE [LARGE SCALE GENOMIC DNA]</scope>
    <source>
        <strain evidence="2 3">CPC 17464</strain>
    </source>
</reference>
<feature type="region of interest" description="Disordered" evidence="1">
    <location>
        <begin position="524"/>
        <end position="543"/>
    </location>
</feature>
<comment type="caution">
    <text evidence="2">The sequence shown here is derived from an EMBL/GenBank/DDBJ whole genome shotgun (WGS) entry which is preliminary data.</text>
</comment>
<evidence type="ECO:0000313" key="2">
    <source>
        <dbReference type="EMBL" id="KAK7532931.1"/>
    </source>
</evidence>
<evidence type="ECO:0000256" key="1">
    <source>
        <dbReference type="SAM" id="MobiDB-lite"/>
    </source>
</evidence>
<proteinExistence type="predicted"/>
<evidence type="ECO:0000313" key="3">
    <source>
        <dbReference type="Proteomes" id="UP001360953"/>
    </source>
</evidence>